<feature type="transmembrane region" description="Helical" evidence="7">
    <location>
        <begin position="31"/>
        <end position="54"/>
    </location>
</feature>
<dbReference type="AlphaFoldDB" id="A0A9D1KYM5"/>
<dbReference type="InterPro" id="IPR003593">
    <property type="entry name" value="AAA+_ATPase"/>
</dbReference>
<dbReference type="InterPro" id="IPR050206">
    <property type="entry name" value="FtsK/SpoIIIE/SftA"/>
</dbReference>
<feature type="binding site" evidence="5">
    <location>
        <begin position="393"/>
        <end position="400"/>
    </location>
    <ligand>
        <name>ATP</name>
        <dbReference type="ChEBI" id="CHEBI:30616"/>
    </ligand>
</feature>
<feature type="domain" description="FtsK" evidence="8">
    <location>
        <begin position="376"/>
        <end position="563"/>
    </location>
</feature>
<dbReference type="InterPro" id="IPR002543">
    <property type="entry name" value="FtsK_dom"/>
</dbReference>
<keyword evidence="2 5" id="KW-0547">Nucleotide-binding</keyword>
<evidence type="ECO:0000256" key="5">
    <source>
        <dbReference type="PROSITE-ProRule" id="PRU00289"/>
    </source>
</evidence>
<feature type="compositionally biased region" description="Basic and acidic residues" evidence="6">
    <location>
        <begin position="194"/>
        <end position="210"/>
    </location>
</feature>
<evidence type="ECO:0000313" key="10">
    <source>
        <dbReference type="Proteomes" id="UP000824124"/>
    </source>
</evidence>
<reference evidence="9" key="2">
    <citation type="journal article" date="2021" name="PeerJ">
        <title>Extensive microbial diversity within the chicken gut microbiome revealed by metagenomics and culture.</title>
        <authorList>
            <person name="Gilroy R."/>
            <person name="Ravi A."/>
            <person name="Getino M."/>
            <person name="Pursley I."/>
            <person name="Horton D.L."/>
            <person name="Alikhan N.F."/>
            <person name="Baker D."/>
            <person name="Gharbi K."/>
            <person name="Hall N."/>
            <person name="Watson M."/>
            <person name="Adriaenssens E.M."/>
            <person name="Foster-Nyarko E."/>
            <person name="Jarju S."/>
            <person name="Secka A."/>
            <person name="Antonio M."/>
            <person name="Oren A."/>
            <person name="Chaudhuri R.R."/>
            <person name="La Ragione R."/>
            <person name="Hildebrand F."/>
            <person name="Pallen M.J."/>
        </authorList>
    </citation>
    <scope>NUCLEOTIDE SEQUENCE</scope>
    <source>
        <strain evidence="9">2830</strain>
    </source>
</reference>
<dbReference type="Pfam" id="PF17854">
    <property type="entry name" value="FtsK_alpha"/>
    <property type="match status" value="1"/>
</dbReference>
<evidence type="ECO:0000256" key="4">
    <source>
        <dbReference type="ARBA" id="ARBA00023125"/>
    </source>
</evidence>
<comment type="similarity">
    <text evidence="1">Belongs to the FtsK/SpoIIIE/SftA family.</text>
</comment>
<keyword evidence="7" id="KW-1133">Transmembrane helix</keyword>
<dbReference type="InterPro" id="IPR041027">
    <property type="entry name" value="FtsK_alpha"/>
</dbReference>
<keyword evidence="4" id="KW-0238">DNA-binding</keyword>
<dbReference type="Gene3D" id="3.30.980.40">
    <property type="match status" value="1"/>
</dbReference>
<keyword evidence="7" id="KW-0472">Membrane</keyword>
<name>A0A9D1KYM5_9FIRM</name>
<dbReference type="PANTHER" id="PTHR22683">
    <property type="entry name" value="SPORULATION PROTEIN RELATED"/>
    <property type="match status" value="1"/>
</dbReference>
<dbReference type="InterPro" id="IPR027417">
    <property type="entry name" value="P-loop_NTPase"/>
</dbReference>
<protein>
    <submittedName>
        <fullName evidence="9">DNA translocase FtsK</fullName>
    </submittedName>
</protein>
<evidence type="ECO:0000313" key="9">
    <source>
        <dbReference type="EMBL" id="HIU10438.1"/>
    </source>
</evidence>
<dbReference type="Gene3D" id="3.40.50.300">
    <property type="entry name" value="P-loop containing nucleotide triphosphate hydrolases"/>
    <property type="match status" value="1"/>
</dbReference>
<evidence type="ECO:0000259" key="8">
    <source>
        <dbReference type="PROSITE" id="PS50901"/>
    </source>
</evidence>
<dbReference type="EMBL" id="DVMH01000021">
    <property type="protein sequence ID" value="HIU10438.1"/>
    <property type="molecule type" value="Genomic_DNA"/>
</dbReference>
<evidence type="ECO:0000256" key="1">
    <source>
        <dbReference type="ARBA" id="ARBA00006474"/>
    </source>
</evidence>
<dbReference type="CDD" id="cd01127">
    <property type="entry name" value="TrwB_TraG_TraD_VirD4"/>
    <property type="match status" value="1"/>
</dbReference>
<proteinExistence type="inferred from homology"/>
<keyword evidence="7" id="KW-0812">Transmembrane</keyword>
<feature type="region of interest" description="Disordered" evidence="6">
    <location>
        <begin position="184"/>
        <end position="216"/>
    </location>
</feature>
<accession>A0A9D1KYM5</accession>
<dbReference type="SMART" id="SM00843">
    <property type="entry name" value="Ftsk_gamma"/>
    <property type="match status" value="1"/>
</dbReference>
<dbReference type="GO" id="GO:0005524">
    <property type="term" value="F:ATP binding"/>
    <property type="evidence" value="ECO:0007669"/>
    <property type="project" value="UniProtKB-UniRule"/>
</dbReference>
<dbReference type="InterPro" id="IPR036390">
    <property type="entry name" value="WH_DNA-bd_sf"/>
</dbReference>
<comment type="caution">
    <text evidence="9">The sequence shown here is derived from an EMBL/GenBank/DDBJ whole genome shotgun (WGS) entry which is preliminary data.</text>
</comment>
<sequence length="723" mass="78234">MQAALAGFGGGVSGFVACLPVFWLPSAAARYIILTAFLLLGIMLSSDMPIFAFIKAIPGWFAGWFAGMGNDTDDEPKSSAASKRLAAKREMPQEVKLPPIITEYSGRRFEETPKSEYDHVTVGEMLSGGLNDGPEPAGVLRAKAADGEHMQEQKQTARAWGIPAETPAHTLEQAVQAAELARSQMEPPLPRPEAQVKPEAVESEPNESKELNVSNGTAEITGANEPVEGVHTELKRVVNYKLPPISLMKGGVTVKDSSINQRIMDDSQALENVLASFGVKTKVVEVICGPTIIRYELQPAPGVKISRIVGLADDIALALAARGLRIEAPVPGKSVVGIEVAREETSPVYFKDVLASDAFAKSKSKLSIAFGVDINGGAIVGDLAEMPHLLIAGATGSGKSVCMNTLICSILYKAKPDEVKFIMVDPKKVEMTGYVGLPHLGRPVVTDAKKASQVLKEVVNEMERRYLVFVNAGVKNFAAYNELPDAAKMPQIVVLIDELADLMMVASHDVEDSICRLAQMARAAGIHLVIATQRPSVDVITGLIKANIPSRIAFAVSSQIDSRTILDMGGAEKLLGKGDMLYFPIGRQKPLRVQGAFLSEDEIHDLVEYCKQQAEPEYLELPLPGEQEDAAAEEKDERDELFIDACQQVISSGQASASSLQRRFRIGYNRAARMVETMQELGIVSAPEGNRRTVLMNMPTFAELYLTPQEPQQTGEELDIENS</sequence>
<dbReference type="PROSITE" id="PS50901">
    <property type="entry name" value="FTSK"/>
    <property type="match status" value="1"/>
</dbReference>
<dbReference type="SMART" id="SM00382">
    <property type="entry name" value="AAA"/>
    <property type="match status" value="1"/>
</dbReference>
<reference evidence="9" key="1">
    <citation type="submission" date="2020-10" db="EMBL/GenBank/DDBJ databases">
        <authorList>
            <person name="Gilroy R."/>
        </authorList>
    </citation>
    <scope>NUCLEOTIDE SEQUENCE</scope>
    <source>
        <strain evidence="9">2830</strain>
    </source>
</reference>
<evidence type="ECO:0000256" key="6">
    <source>
        <dbReference type="SAM" id="MobiDB-lite"/>
    </source>
</evidence>
<dbReference type="Gene3D" id="1.10.10.10">
    <property type="entry name" value="Winged helix-like DNA-binding domain superfamily/Winged helix DNA-binding domain"/>
    <property type="match status" value="1"/>
</dbReference>
<dbReference type="SUPFAM" id="SSF46785">
    <property type="entry name" value="Winged helix' DNA-binding domain"/>
    <property type="match status" value="1"/>
</dbReference>
<dbReference type="PANTHER" id="PTHR22683:SF41">
    <property type="entry name" value="DNA TRANSLOCASE FTSK"/>
    <property type="match status" value="1"/>
</dbReference>
<organism evidence="9 10">
    <name type="scientific">Candidatus Avidehalobacter gallistercoris</name>
    <dbReference type="NCBI Taxonomy" id="2840694"/>
    <lineage>
        <taxon>Bacteria</taxon>
        <taxon>Bacillati</taxon>
        <taxon>Bacillota</taxon>
        <taxon>Clostridia</taxon>
        <taxon>Eubacteriales</taxon>
        <taxon>Peptococcaceae</taxon>
        <taxon>Peptococcaceae incertae sedis</taxon>
        <taxon>Candidatus Avidehalobacter</taxon>
    </lineage>
</organism>
<evidence type="ECO:0000256" key="3">
    <source>
        <dbReference type="ARBA" id="ARBA00022840"/>
    </source>
</evidence>
<dbReference type="Proteomes" id="UP000824124">
    <property type="component" value="Unassembled WGS sequence"/>
</dbReference>
<evidence type="ECO:0000256" key="7">
    <source>
        <dbReference type="SAM" id="Phobius"/>
    </source>
</evidence>
<evidence type="ECO:0000256" key="2">
    <source>
        <dbReference type="ARBA" id="ARBA00022741"/>
    </source>
</evidence>
<dbReference type="InterPro" id="IPR018541">
    <property type="entry name" value="Ftsk_gamma"/>
</dbReference>
<dbReference type="GO" id="GO:0003677">
    <property type="term" value="F:DNA binding"/>
    <property type="evidence" value="ECO:0007669"/>
    <property type="project" value="UniProtKB-KW"/>
</dbReference>
<gene>
    <name evidence="9" type="ORF">IAB00_04220</name>
</gene>
<dbReference type="InterPro" id="IPR036388">
    <property type="entry name" value="WH-like_DNA-bd_sf"/>
</dbReference>
<keyword evidence="3 5" id="KW-0067">ATP-binding</keyword>
<dbReference type="SUPFAM" id="SSF52540">
    <property type="entry name" value="P-loop containing nucleoside triphosphate hydrolases"/>
    <property type="match status" value="1"/>
</dbReference>
<dbReference type="GO" id="GO:0016020">
    <property type="term" value="C:membrane"/>
    <property type="evidence" value="ECO:0007669"/>
    <property type="project" value="UniProtKB-SubCell"/>
</dbReference>
<dbReference type="Pfam" id="PF01580">
    <property type="entry name" value="FtsK_SpoIIIE"/>
    <property type="match status" value="1"/>
</dbReference>
<feature type="transmembrane region" description="Helical" evidence="7">
    <location>
        <begin position="6"/>
        <end position="24"/>
    </location>
</feature>
<dbReference type="Pfam" id="PF09397">
    <property type="entry name" value="FtsK_gamma"/>
    <property type="match status" value="1"/>
</dbReference>